<dbReference type="OMA" id="TPICGPY"/>
<reference evidence="1" key="1">
    <citation type="journal article" date="2020" name="bioRxiv">
        <title>A rank-normalized archaeal taxonomy based on genome phylogeny resolves widespread incomplete and uneven classifications.</title>
        <authorList>
            <person name="Rinke C."/>
            <person name="Chuvochina M."/>
            <person name="Mussig A.J."/>
            <person name="Chaumeil P.-A."/>
            <person name="Waite D.W."/>
            <person name="Whitman W.B."/>
            <person name="Parks D.H."/>
            <person name="Hugenholtz P."/>
        </authorList>
    </citation>
    <scope>NUCLEOTIDE SEQUENCE</scope>
    <source>
        <strain evidence="1">UBA8853</strain>
    </source>
</reference>
<dbReference type="PIRSF" id="PIRSF006557">
    <property type="entry name" value="UCP006557_sign"/>
    <property type="match status" value="1"/>
</dbReference>
<comment type="caution">
    <text evidence="1">The sequence shown here is derived from an EMBL/GenBank/DDBJ whole genome shotgun (WGS) entry which is preliminary data.</text>
</comment>
<dbReference type="Pfam" id="PF09884">
    <property type="entry name" value="DUF2111"/>
    <property type="match status" value="1"/>
</dbReference>
<dbReference type="EMBL" id="DUJS01000002">
    <property type="protein sequence ID" value="HII70209.1"/>
    <property type="molecule type" value="Genomic_DNA"/>
</dbReference>
<sequence length="116" mass="12852">MRIRPDSTAEDILPLAMAVHELVNRLPVTMRTRDNPGVRIEDGEVIDDEYTGPVLEEVLEKGEVIRKVPESGPYEGTPVVVVPIKDEGETIAALGVVDLTYGIYSSLRKVTQRPIR</sequence>
<dbReference type="Proteomes" id="UP000619545">
    <property type="component" value="Unassembled WGS sequence"/>
</dbReference>
<dbReference type="AlphaFoldDB" id="A0A832T628"/>
<dbReference type="RefSeq" id="WP_011018940.1">
    <property type="nucleotide sequence ID" value="NZ_DUJS01000002.1"/>
</dbReference>
<evidence type="ECO:0000313" key="1">
    <source>
        <dbReference type="EMBL" id="HII70209.1"/>
    </source>
</evidence>
<protein>
    <submittedName>
        <fullName evidence="1">DUF2111 domain-containing protein</fullName>
    </submittedName>
</protein>
<proteinExistence type="predicted"/>
<gene>
    <name evidence="1" type="ORF">HA336_03130</name>
</gene>
<organism evidence="1 2">
    <name type="scientific">Methanopyrus kandleri</name>
    <dbReference type="NCBI Taxonomy" id="2320"/>
    <lineage>
        <taxon>Archaea</taxon>
        <taxon>Methanobacteriati</taxon>
        <taxon>Methanobacteriota</taxon>
        <taxon>Methanomada group</taxon>
        <taxon>Methanopyri</taxon>
        <taxon>Methanopyrales</taxon>
        <taxon>Methanopyraceae</taxon>
        <taxon>Methanopyrus</taxon>
    </lineage>
</organism>
<accession>A0A832T628</accession>
<evidence type="ECO:0000313" key="2">
    <source>
        <dbReference type="Proteomes" id="UP000619545"/>
    </source>
</evidence>
<dbReference type="GeneID" id="1476671"/>
<name>A0A832T628_9EURY</name>
<dbReference type="InterPro" id="IPR012029">
    <property type="entry name" value="UCP006557"/>
</dbReference>